<protein>
    <submittedName>
        <fullName evidence="9">PAS domain S-box-containing protein</fullName>
    </submittedName>
</protein>
<keyword evidence="3" id="KW-0805">Transcription regulation</keyword>
<dbReference type="Pfam" id="PF25601">
    <property type="entry name" value="AAA_lid_14"/>
    <property type="match status" value="1"/>
</dbReference>
<dbReference type="SUPFAM" id="SSF52540">
    <property type="entry name" value="P-loop containing nucleoside triphosphate hydrolases"/>
    <property type="match status" value="1"/>
</dbReference>
<dbReference type="CDD" id="cd00009">
    <property type="entry name" value="AAA"/>
    <property type="match status" value="1"/>
</dbReference>
<evidence type="ECO:0000259" key="7">
    <source>
        <dbReference type="PROSITE" id="PS50045"/>
    </source>
</evidence>
<accession>A0A4V2SDP1</accession>
<evidence type="ECO:0000259" key="8">
    <source>
        <dbReference type="PROSITE" id="PS50112"/>
    </source>
</evidence>
<name>A0A4V2SDP1_9FIRM</name>
<evidence type="ECO:0000256" key="2">
    <source>
        <dbReference type="ARBA" id="ARBA00022840"/>
    </source>
</evidence>
<dbReference type="InterPro" id="IPR025944">
    <property type="entry name" value="Sigma_54_int_dom_CS"/>
</dbReference>
<dbReference type="InterPro" id="IPR025943">
    <property type="entry name" value="Sigma_54_int_dom_ATP-bd_2"/>
</dbReference>
<dbReference type="InterPro" id="IPR002078">
    <property type="entry name" value="Sigma_54_int"/>
</dbReference>
<evidence type="ECO:0000256" key="6">
    <source>
        <dbReference type="SAM" id="Coils"/>
    </source>
</evidence>
<dbReference type="InterPro" id="IPR035965">
    <property type="entry name" value="PAS-like_dom_sf"/>
</dbReference>
<dbReference type="Gene3D" id="3.30.450.20">
    <property type="entry name" value="PAS domain"/>
    <property type="match status" value="1"/>
</dbReference>
<dbReference type="PROSITE" id="PS00675">
    <property type="entry name" value="SIGMA54_INTERACT_1"/>
    <property type="match status" value="1"/>
</dbReference>
<keyword evidence="5" id="KW-0804">Transcription</keyword>
<dbReference type="InterPro" id="IPR027417">
    <property type="entry name" value="P-loop_NTPase"/>
</dbReference>
<dbReference type="InterPro" id="IPR009057">
    <property type="entry name" value="Homeodomain-like_sf"/>
</dbReference>
<evidence type="ECO:0000256" key="3">
    <source>
        <dbReference type="ARBA" id="ARBA00023015"/>
    </source>
</evidence>
<dbReference type="PANTHER" id="PTHR32071:SF57">
    <property type="entry name" value="C4-DICARBOXYLATE TRANSPORT TRANSCRIPTIONAL REGULATORY PROTEIN DCTD"/>
    <property type="match status" value="1"/>
</dbReference>
<dbReference type="PROSITE" id="PS50112">
    <property type="entry name" value="PAS"/>
    <property type="match status" value="1"/>
</dbReference>
<dbReference type="CDD" id="cd00130">
    <property type="entry name" value="PAS"/>
    <property type="match status" value="1"/>
</dbReference>
<dbReference type="InterPro" id="IPR058031">
    <property type="entry name" value="AAA_lid_NorR"/>
</dbReference>
<gene>
    <name evidence="9" type="ORF">EV212_10791</name>
</gene>
<dbReference type="FunFam" id="3.40.50.300:FF:000006">
    <property type="entry name" value="DNA-binding transcriptional regulator NtrC"/>
    <property type="match status" value="1"/>
</dbReference>
<evidence type="ECO:0000256" key="1">
    <source>
        <dbReference type="ARBA" id="ARBA00022741"/>
    </source>
</evidence>
<feature type="domain" description="PAS" evidence="8">
    <location>
        <begin position="40"/>
        <end position="84"/>
    </location>
</feature>
<evidence type="ECO:0000313" key="10">
    <source>
        <dbReference type="Proteomes" id="UP000295711"/>
    </source>
</evidence>
<dbReference type="GO" id="GO:0003677">
    <property type="term" value="F:DNA binding"/>
    <property type="evidence" value="ECO:0007669"/>
    <property type="project" value="UniProtKB-KW"/>
</dbReference>
<organism evidence="9 10">
    <name type="scientific">Frisingicoccus caecimuris</name>
    <dbReference type="NCBI Taxonomy" id="1796636"/>
    <lineage>
        <taxon>Bacteria</taxon>
        <taxon>Bacillati</taxon>
        <taxon>Bacillota</taxon>
        <taxon>Clostridia</taxon>
        <taxon>Lachnospirales</taxon>
        <taxon>Lachnospiraceae</taxon>
        <taxon>Frisingicoccus</taxon>
    </lineage>
</organism>
<dbReference type="Pfam" id="PF00158">
    <property type="entry name" value="Sigma54_activat"/>
    <property type="match status" value="1"/>
</dbReference>
<reference evidence="9 10" key="1">
    <citation type="submission" date="2019-03" db="EMBL/GenBank/DDBJ databases">
        <title>Genomic Encyclopedia of Type Strains, Phase IV (KMG-IV): sequencing the most valuable type-strain genomes for metagenomic binning, comparative biology and taxonomic classification.</title>
        <authorList>
            <person name="Goeker M."/>
        </authorList>
    </citation>
    <scope>NUCLEOTIDE SEQUENCE [LARGE SCALE GENOMIC DNA]</scope>
    <source>
        <strain evidence="9 10">DSM 28559</strain>
    </source>
</reference>
<keyword evidence="4" id="KW-0238">DNA-binding</keyword>
<evidence type="ECO:0000313" key="9">
    <source>
        <dbReference type="EMBL" id="TCO84489.1"/>
    </source>
</evidence>
<dbReference type="PANTHER" id="PTHR32071">
    <property type="entry name" value="TRANSCRIPTIONAL REGULATORY PROTEIN"/>
    <property type="match status" value="1"/>
</dbReference>
<dbReference type="PROSITE" id="PS50045">
    <property type="entry name" value="SIGMA54_INTERACT_4"/>
    <property type="match status" value="1"/>
</dbReference>
<dbReference type="InterPro" id="IPR000014">
    <property type="entry name" value="PAS"/>
</dbReference>
<dbReference type="PROSITE" id="PS00676">
    <property type="entry name" value="SIGMA54_INTERACT_2"/>
    <property type="match status" value="1"/>
</dbReference>
<dbReference type="NCBIfam" id="TIGR00229">
    <property type="entry name" value="sensory_box"/>
    <property type="match status" value="1"/>
</dbReference>
<dbReference type="EMBL" id="SLXA01000007">
    <property type="protein sequence ID" value="TCO84489.1"/>
    <property type="molecule type" value="Genomic_DNA"/>
</dbReference>
<feature type="coiled-coil region" evidence="6">
    <location>
        <begin position="150"/>
        <end position="184"/>
    </location>
</feature>
<dbReference type="SUPFAM" id="SSF46689">
    <property type="entry name" value="Homeodomain-like"/>
    <property type="match status" value="1"/>
</dbReference>
<keyword evidence="10" id="KW-1185">Reference proteome</keyword>
<dbReference type="Gene3D" id="1.10.10.60">
    <property type="entry name" value="Homeodomain-like"/>
    <property type="match status" value="1"/>
</dbReference>
<dbReference type="GO" id="GO:0005524">
    <property type="term" value="F:ATP binding"/>
    <property type="evidence" value="ECO:0007669"/>
    <property type="project" value="UniProtKB-KW"/>
</dbReference>
<dbReference type="RefSeq" id="WP_165873340.1">
    <property type="nucleotide sequence ID" value="NZ_JANKAQ010000006.1"/>
</dbReference>
<dbReference type="Pfam" id="PF13426">
    <property type="entry name" value="PAS_9"/>
    <property type="match status" value="1"/>
</dbReference>
<sequence>MERIEDRLDFSRYDKLLDVKKLISRGLDAVVGELLYTREIYEKLHAIFEDSQDGFFITDGEGRILMVNKAYEEMSGIKSEEILGGHVRELEGKLISYSASLITIQSGKPMTIEQTFYRTGRKAYISSTPIFDDDGKIVMIVSNTRDFQMIEDLRRELTQKNEQVQEYEERIKAMAQQNINQSQLLVNDPRMYETIYKASKVADKDTTVLIQGETGTGKEMLANFIHQNSLRKDKILLCLNCGAISRDLIETELFGYVGGAFTGGLPKGKPGYFEIADGGTLFLDEIGELPFNVQMKLLRTLQEKEIIRVGAGKPKKVDVRVIAATNRDLMQMVERNEFRADLYYRLNVVNIEIPPLRERRQDIVPLANLFLKRFNDKFKTNKSLSAYSYKMLEDYDWPGNVRELKNTIEKMVILSDEDIISVADIKKEESRFAFERPEIGAVNLKEILEQIELQYIHEYYEEYKTLEKAADKLGVNVKTLSRRKRYLEQKYLLDEQEFNKEKSQI</sequence>
<dbReference type="Proteomes" id="UP000295711">
    <property type="component" value="Unassembled WGS sequence"/>
</dbReference>
<dbReference type="InterPro" id="IPR025662">
    <property type="entry name" value="Sigma_54_int_dom_ATP-bd_1"/>
</dbReference>
<dbReference type="Gene3D" id="1.10.8.60">
    <property type="match status" value="1"/>
</dbReference>
<evidence type="ECO:0000256" key="4">
    <source>
        <dbReference type="ARBA" id="ARBA00023125"/>
    </source>
</evidence>
<keyword evidence="6" id="KW-0175">Coiled coil</keyword>
<feature type="domain" description="Sigma-54 factor interaction" evidence="7">
    <location>
        <begin position="184"/>
        <end position="413"/>
    </location>
</feature>
<evidence type="ECO:0000256" key="5">
    <source>
        <dbReference type="ARBA" id="ARBA00023163"/>
    </source>
</evidence>
<dbReference type="Gene3D" id="3.40.50.300">
    <property type="entry name" value="P-loop containing nucleotide triphosphate hydrolases"/>
    <property type="match status" value="1"/>
</dbReference>
<dbReference type="SMART" id="SM00091">
    <property type="entry name" value="PAS"/>
    <property type="match status" value="1"/>
</dbReference>
<dbReference type="InterPro" id="IPR003593">
    <property type="entry name" value="AAA+_ATPase"/>
</dbReference>
<comment type="caution">
    <text evidence="9">The sequence shown here is derived from an EMBL/GenBank/DDBJ whole genome shotgun (WGS) entry which is preliminary data.</text>
</comment>
<dbReference type="AlphaFoldDB" id="A0A4V2SDP1"/>
<dbReference type="GO" id="GO:0006355">
    <property type="term" value="P:regulation of DNA-templated transcription"/>
    <property type="evidence" value="ECO:0007669"/>
    <property type="project" value="InterPro"/>
</dbReference>
<proteinExistence type="predicted"/>
<keyword evidence="2" id="KW-0067">ATP-binding</keyword>
<keyword evidence="1" id="KW-0547">Nucleotide-binding</keyword>
<dbReference type="SMART" id="SM00382">
    <property type="entry name" value="AAA"/>
    <property type="match status" value="1"/>
</dbReference>
<dbReference type="PROSITE" id="PS00688">
    <property type="entry name" value="SIGMA54_INTERACT_3"/>
    <property type="match status" value="1"/>
</dbReference>
<dbReference type="SUPFAM" id="SSF55785">
    <property type="entry name" value="PYP-like sensor domain (PAS domain)"/>
    <property type="match status" value="1"/>
</dbReference>